<evidence type="ECO:0000313" key="10">
    <source>
        <dbReference type="Proteomes" id="UP000566819"/>
    </source>
</evidence>
<dbReference type="InterPro" id="IPR010666">
    <property type="entry name" value="Znf_GRF"/>
</dbReference>
<evidence type="ECO:0000259" key="8">
    <source>
        <dbReference type="PROSITE" id="PS51999"/>
    </source>
</evidence>
<dbReference type="OrthoDB" id="430051at2759"/>
<keyword evidence="2" id="KW-0479">Metal-binding</keyword>
<keyword evidence="3 5" id="KW-0863">Zinc-finger</keyword>
<dbReference type="PROSITE" id="PS51999">
    <property type="entry name" value="ZF_GRF"/>
    <property type="match status" value="1"/>
</dbReference>
<evidence type="ECO:0000256" key="5">
    <source>
        <dbReference type="PROSITE-ProRule" id="PRU01343"/>
    </source>
</evidence>
<dbReference type="EMBL" id="JAAMPI010000044">
    <property type="protein sequence ID" value="KAF4636913.1"/>
    <property type="molecule type" value="Genomic_DNA"/>
</dbReference>
<feature type="domain" description="GRF-type" evidence="8">
    <location>
        <begin position="284"/>
        <end position="326"/>
    </location>
</feature>
<dbReference type="SUPFAM" id="SSF51197">
    <property type="entry name" value="Clavaminate synthase-like"/>
    <property type="match status" value="1"/>
</dbReference>
<reference evidence="9 10" key="1">
    <citation type="submission" date="2020-03" db="EMBL/GenBank/DDBJ databases">
        <title>Draft Genome Sequence of Cudoniella acicularis.</title>
        <authorList>
            <person name="Buettner E."/>
            <person name="Kellner H."/>
        </authorList>
    </citation>
    <scope>NUCLEOTIDE SEQUENCE [LARGE SCALE GENOMIC DNA]</scope>
    <source>
        <strain evidence="9 10">DSM 108380</strain>
    </source>
</reference>
<dbReference type="Pfam" id="PF06839">
    <property type="entry name" value="Zn_ribbon_GRF"/>
    <property type="match status" value="1"/>
</dbReference>
<dbReference type="AlphaFoldDB" id="A0A8H4W792"/>
<evidence type="ECO:0000256" key="1">
    <source>
        <dbReference type="ARBA" id="ARBA00008056"/>
    </source>
</evidence>
<proteinExistence type="inferred from homology"/>
<dbReference type="Gene3D" id="2.60.120.330">
    <property type="entry name" value="B-lactam Antibiotic, Isopenicillin N Synthase, Chain"/>
    <property type="match status" value="2"/>
</dbReference>
<keyword evidence="6" id="KW-0175">Coiled coil</keyword>
<dbReference type="InterPro" id="IPR050231">
    <property type="entry name" value="Iron_ascorbate_oxido_reductase"/>
</dbReference>
<gene>
    <name evidence="9" type="ORF">G7Y89_g1178</name>
</gene>
<dbReference type="GO" id="GO:0008270">
    <property type="term" value="F:zinc ion binding"/>
    <property type="evidence" value="ECO:0007669"/>
    <property type="project" value="UniProtKB-KW"/>
</dbReference>
<evidence type="ECO:0000256" key="2">
    <source>
        <dbReference type="ARBA" id="ARBA00022723"/>
    </source>
</evidence>
<comment type="similarity">
    <text evidence="1">Belongs to the iron/ascorbate-dependent oxidoreductase family.</text>
</comment>
<feature type="compositionally biased region" description="Polar residues" evidence="7">
    <location>
        <begin position="346"/>
        <end position="362"/>
    </location>
</feature>
<organism evidence="9 10">
    <name type="scientific">Cudoniella acicularis</name>
    <dbReference type="NCBI Taxonomy" id="354080"/>
    <lineage>
        <taxon>Eukaryota</taxon>
        <taxon>Fungi</taxon>
        <taxon>Dikarya</taxon>
        <taxon>Ascomycota</taxon>
        <taxon>Pezizomycotina</taxon>
        <taxon>Leotiomycetes</taxon>
        <taxon>Helotiales</taxon>
        <taxon>Tricladiaceae</taxon>
        <taxon>Cudoniella</taxon>
    </lineage>
</organism>
<evidence type="ECO:0000256" key="7">
    <source>
        <dbReference type="SAM" id="MobiDB-lite"/>
    </source>
</evidence>
<keyword evidence="4" id="KW-0862">Zinc</keyword>
<comment type="caution">
    <text evidence="9">The sequence shown here is derived from an EMBL/GenBank/DDBJ whole genome shotgun (WGS) entry which is preliminary data.</text>
</comment>
<feature type="region of interest" description="Disordered" evidence="7">
    <location>
        <begin position="402"/>
        <end position="485"/>
    </location>
</feature>
<accession>A0A8H4W792</accession>
<evidence type="ECO:0000256" key="4">
    <source>
        <dbReference type="ARBA" id="ARBA00022833"/>
    </source>
</evidence>
<name>A0A8H4W792_9HELO</name>
<dbReference type="InterPro" id="IPR044861">
    <property type="entry name" value="IPNS-like_FE2OG_OXY"/>
</dbReference>
<sequence length="604" mass="66849">MKNAMSECGRGYEMIGGQVLEDGKTPDAKEGIYIGAEIPADDPQAGGFLQGPNMWPDLLEEQYRKPIVEYRERMLHLAETLVTILALGLPYGADIFENFMKDPVANLKLLHYPPNLPGNEQQLGVADRYVVNIGDLLDRWTNGQYRSTIHRVLDVGKTDRCSIPFFYHGNLSTSVKLLDGSDSADAITVEEHIGGKFRKSYKMDESQIPADELAQPIANSKPLGVESSNLHNVHYTPQVRQQLGIHHPHQKNPSKRPLQRRNLALYIPSSFSSTKPTNISTGNCNPRQPASHFIVKKEGPNKGKWFYTCQEPKETSCGFFLWDENAQGREMRAVIINTRSEPDNFWNRTPGSASNSKQTIGGFSSARKTAVTVDLTEEDTQEDEFGSGGLSDTELVEVAERVSVPPSTPRKAIKTSAVSTPGSKRKWENADENTNVLPTPSTNGTGDIFMTASSTRNRLSGGMWDGNERPPKFGLRSPSATPTPSRFRDAIEPSSNFDQSHSENYDITDSVLTLLKDQPIDEETKASLKQLLTRHALKISGIAKGRDITRVALKAKDGKIAELQQRITNLETEREMDKVVIRHFKSDMANSVASRGGKGRGRGG</sequence>
<feature type="coiled-coil region" evidence="6">
    <location>
        <begin position="553"/>
        <end position="580"/>
    </location>
</feature>
<evidence type="ECO:0000313" key="9">
    <source>
        <dbReference type="EMBL" id="KAF4636913.1"/>
    </source>
</evidence>
<evidence type="ECO:0000256" key="6">
    <source>
        <dbReference type="SAM" id="Coils"/>
    </source>
</evidence>
<dbReference type="Pfam" id="PF03171">
    <property type="entry name" value="2OG-FeII_Oxy"/>
    <property type="match status" value="1"/>
</dbReference>
<dbReference type="PANTHER" id="PTHR47990">
    <property type="entry name" value="2-OXOGLUTARATE (2OG) AND FE(II)-DEPENDENT OXYGENASE SUPERFAMILY PROTEIN-RELATED"/>
    <property type="match status" value="1"/>
</dbReference>
<dbReference type="InterPro" id="IPR027443">
    <property type="entry name" value="IPNS-like_sf"/>
</dbReference>
<protein>
    <recommendedName>
        <fullName evidence="8">GRF-type domain-containing protein</fullName>
    </recommendedName>
</protein>
<evidence type="ECO:0000256" key="3">
    <source>
        <dbReference type="ARBA" id="ARBA00022771"/>
    </source>
</evidence>
<feature type="region of interest" description="Disordered" evidence="7">
    <location>
        <begin position="342"/>
        <end position="365"/>
    </location>
</feature>
<dbReference type="Proteomes" id="UP000566819">
    <property type="component" value="Unassembled WGS sequence"/>
</dbReference>
<feature type="compositionally biased region" description="Polar residues" evidence="7">
    <location>
        <begin position="432"/>
        <end position="458"/>
    </location>
</feature>
<keyword evidence="10" id="KW-1185">Reference proteome</keyword>